<comment type="similarity">
    <text evidence="1">Belongs to the glycosyl hydrolase 13 family.</text>
</comment>
<gene>
    <name evidence="5" type="ORF">SAMN05216223_101405</name>
</gene>
<dbReference type="EMBL" id="FNVU01000001">
    <property type="protein sequence ID" value="SEF58242.1"/>
    <property type="molecule type" value="Genomic_DNA"/>
</dbReference>
<keyword evidence="2" id="KW-0325">Glycoprotein</keyword>
<evidence type="ECO:0000259" key="4">
    <source>
        <dbReference type="SMART" id="SM00642"/>
    </source>
</evidence>
<sequence>MSQHLTDAPSTTATTDADAGRRDWWRDAVIYQVYPRSFADGNGDGMGDLPGVTARLPHLRDLGVDAVWLSPFYASPQADAGYDVADYRAVDPMFGTLTDADDLVRAAHALGLRVIVDLVPNHCSDQHEWFKQALREGAGSAARDRFHFRPGKGEHGELPPNDWESIFGGPAWTRASEPDGTPGEWYLHLFAPEQPDFNWDHPAVHDEFRSVLRFWLDLGIDGFRIDVAHGLVKAEGLPDIGHSGQVALLGTAPMPYFDQDGVHEIYRGWRRILDEYPGERIAVAEAWTPTIERAARYLRPDELHQAFNFEYLTAGWSAGALRTVIDRSLDAMGAVGAPATWVLSNHDVTRHTTRLGNLPPGTAGREAEAPPTQLRTPGDRALGLRRARAATLLMLALPGSAYLYQGEELGLPDVTDLPDEVRQDPSFFRAAGQDGFRDGCRVPIPWSGGEAPYGFGPVEGGPSWLPQPQGWAALSVEAQTGDPGSTLELYRSALAVRRDHPALGAGTAVTWLDTPEGVLAFRRDAREGGLVCTVNPTSAPVRMPRPGRLLLSSEGPAPLAGASGEGTAAVPALAADGTDGDRSATARPGGEPVTSASGGFVTIAADTAIWWAI</sequence>
<keyword evidence="6" id="KW-1185">Reference proteome</keyword>
<evidence type="ECO:0000256" key="2">
    <source>
        <dbReference type="ARBA" id="ARBA00023180"/>
    </source>
</evidence>
<dbReference type="AlphaFoldDB" id="A0A1H5T5V9"/>
<dbReference type="SUPFAM" id="SSF51445">
    <property type="entry name" value="(Trans)glycosidases"/>
    <property type="match status" value="1"/>
</dbReference>
<dbReference type="GO" id="GO:0004556">
    <property type="term" value="F:alpha-amylase activity"/>
    <property type="evidence" value="ECO:0007669"/>
    <property type="project" value="TreeGrafter"/>
</dbReference>
<dbReference type="Pfam" id="PF00128">
    <property type="entry name" value="Alpha-amylase"/>
    <property type="match status" value="1"/>
</dbReference>
<evidence type="ECO:0000256" key="1">
    <source>
        <dbReference type="ARBA" id="ARBA00008061"/>
    </source>
</evidence>
<reference evidence="5 6" key="1">
    <citation type="submission" date="2016-10" db="EMBL/GenBank/DDBJ databases">
        <authorList>
            <person name="de Groot N.N."/>
        </authorList>
    </citation>
    <scope>NUCLEOTIDE SEQUENCE [LARGE SCALE GENOMIC DNA]</scope>
    <source>
        <strain evidence="5 6">CGMCC 4.2023</strain>
    </source>
</reference>
<proteinExistence type="inferred from homology"/>
<feature type="region of interest" description="Disordered" evidence="3">
    <location>
        <begin position="355"/>
        <end position="378"/>
    </location>
</feature>
<dbReference type="OrthoDB" id="9043248at2"/>
<dbReference type="SMART" id="SM00642">
    <property type="entry name" value="Aamy"/>
    <property type="match status" value="1"/>
</dbReference>
<dbReference type="InterPro" id="IPR045857">
    <property type="entry name" value="O16G_dom_2"/>
</dbReference>
<dbReference type="InterPro" id="IPR006047">
    <property type="entry name" value="GH13_cat_dom"/>
</dbReference>
<dbReference type="RefSeq" id="WP_103883794.1">
    <property type="nucleotide sequence ID" value="NZ_FNVU01000001.1"/>
</dbReference>
<dbReference type="CDD" id="cd11332">
    <property type="entry name" value="AmyAc_OligoGlu_TS"/>
    <property type="match status" value="1"/>
</dbReference>
<dbReference type="Gene3D" id="3.20.20.80">
    <property type="entry name" value="Glycosidases"/>
    <property type="match status" value="1"/>
</dbReference>
<dbReference type="PANTHER" id="PTHR10357">
    <property type="entry name" value="ALPHA-AMYLASE FAMILY MEMBER"/>
    <property type="match status" value="1"/>
</dbReference>
<dbReference type="InterPro" id="IPR017853">
    <property type="entry name" value="GH"/>
</dbReference>
<dbReference type="Proteomes" id="UP000236754">
    <property type="component" value="Unassembled WGS sequence"/>
</dbReference>
<name>A0A1H5T5V9_9ACTN</name>
<evidence type="ECO:0000256" key="3">
    <source>
        <dbReference type="SAM" id="MobiDB-lite"/>
    </source>
</evidence>
<evidence type="ECO:0000313" key="5">
    <source>
        <dbReference type="EMBL" id="SEF58242.1"/>
    </source>
</evidence>
<dbReference type="FunFam" id="3.90.400.10:FF:000001">
    <property type="entry name" value="Maltase A3, isoform A"/>
    <property type="match status" value="1"/>
</dbReference>
<accession>A0A1H5T5V9</accession>
<evidence type="ECO:0000313" key="6">
    <source>
        <dbReference type="Proteomes" id="UP000236754"/>
    </source>
</evidence>
<dbReference type="PANTHER" id="PTHR10357:SF179">
    <property type="entry name" value="NEUTRAL AND BASIC AMINO ACID TRANSPORT PROTEIN RBAT"/>
    <property type="match status" value="1"/>
</dbReference>
<feature type="region of interest" description="Disordered" evidence="3">
    <location>
        <begin position="573"/>
        <end position="596"/>
    </location>
</feature>
<dbReference type="GO" id="GO:0009313">
    <property type="term" value="P:oligosaccharide catabolic process"/>
    <property type="evidence" value="ECO:0007669"/>
    <property type="project" value="TreeGrafter"/>
</dbReference>
<feature type="domain" description="Glycosyl hydrolase family 13 catalytic" evidence="4">
    <location>
        <begin position="32"/>
        <end position="437"/>
    </location>
</feature>
<protein>
    <submittedName>
        <fullName evidence="5">Alpha-glucosidase</fullName>
    </submittedName>
</protein>
<dbReference type="Gene3D" id="3.90.400.10">
    <property type="entry name" value="Oligo-1,6-glucosidase, Domain 2"/>
    <property type="match status" value="1"/>
</dbReference>
<organism evidence="5 6">
    <name type="scientific">Actinacidiphila yanglinensis</name>
    <dbReference type="NCBI Taxonomy" id="310779"/>
    <lineage>
        <taxon>Bacteria</taxon>
        <taxon>Bacillati</taxon>
        <taxon>Actinomycetota</taxon>
        <taxon>Actinomycetes</taxon>
        <taxon>Kitasatosporales</taxon>
        <taxon>Streptomycetaceae</taxon>
        <taxon>Actinacidiphila</taxon>
    </lineage>
</organism>